<dbReference type="Pfam" id="PF02195">
    <property type="entry name" value="ParB_N"/>
    <property type="match status" value="1"/>
</dbReference>
<dbReference type="RefSeq" id="WP_111537970.1">
    <property type="nucleotide sequence ID" value="NZ_QKZL01000013.1"/>
</dbReference>
<feature type="region of interest" description="Disordered" evidence="1">
    <location>
        <begin position="1"/>
        <end position="53"/>
    </location>
</feature>
<evidence type="ECO:0000256" key="1">
    <source>
        <dbReference type="SAM" id="MobiDB-lite"/>
    </source>
</evidence>
<feature type="region of interest" description="Disordered" evidence="1">
    <location>
        <begin position="288"/>
        <end position="328"/>
    </location>
</feature>
<dbReference type="Proteomes" id="UP000248916">
    <property type="component" value="Unassembled WGS sequence"/>
</dbReference>
<dbReference type="InterPro" id="IPR036086">
    <property type="entry name" value="ParB/Sulfiredoxin_sf"/>
</dbReference>
<feature type="compositionally biased region" description="Basic and acidic residues" evidence="1">
    <location>
        <begin position="18"/>
        <end position="27"/>
    </location>
</feature>
<evidence type="ECO:0000313" key="4">
    <source>
        <dbReference type="Proteomes" id="UP000248916"/>
    </source>
</evidence>
<sequence>MAKRRKLETPDPNDLADFEARFRRETRTGPAAPIGAMAADSASAADLRTPDQRAEAERHRAGAEAFADAKGRGLVLQEVPISAIDDTVLVRDRSVIDEGELRELRDSIGRNGLRLPIEVFELPDPRGEKIFGLLSGYRRLLAIRQLFEMTELEKFGTVKAILRDPEAMGGRFAAMVEENEVRSGLSHFERGRIAVIAAGQGGYPNVEAAVDALFASASKAKRSKIRSFAAIFEDLGDLLHFPETMTEKQGLRLASALRSGAEPALREALASVRPEGFEDEWAAIEPAIRETEEAGAPDRSRGGRPSRRAASPSGGRSRSRLSSGITITKSRDAGGFTLRLEGGGLDEALIESLIAEIERMLERP</sequence>
<dbReference type="SMART" id="SM00470">
    <property type="entry name" value="ParB"/>
    <property type="match status" value="1"/>
</dbReference>
<evidence type="ECO:0000259" key="2">
    <source>
        <dbReference type="SMART" id="SM00470"/>
    </source>
</evidence>
<dbReference type="InterPro" id="IPR003115">
    <property type="entry name" value="ParB_N"/>
</dbReference>
<dbReference type="EMBL" id="QKZL01000013">
    <property type="protein sequence ID" value="PZX14499.1"/>
    <property type="molecule type" value="Genomic_DNA"/>
</dbReference>
<name>A0A2W7PY62_9RHOB</name>
<feature type="compositionally biased region" description="Low complexity" evidence="1">
    <location>
        <begin position="308"/>
        <end position="324"/>
    </location>
</feature>
<feature type="domain" description="ParB-like N-terminal" evidence="2">
    <location>
        <begin position="77"/>
        <end position="180"/>
    </location>
</feature>
<feature type="compositionally biased region" description="Low complexity" evidence="1">
    <location>
        <begin position="29"/>
        <end position="46"/>
    </location>
</feature>
<evidence type="ECO:0000313" key="3">
    <source>
        <dbReference type="EMBL" id="PZX14499.1"/>
    </source>
</evidence>
<keyword evidence="4" id="KW-1185">Reference proteome</keyword>
<dbReference type="AlphaFoldDB" id="A0A2W7PY62"/>
<comment type="caution">
    <text evidence="3">The sequence shown here is derived from an EMBL/GenBank/DDBJ whole genome shotgun (WGS) entry which is preliminary data.</text>
</comment>
<dbReference type="Gene3D" id="3.90.1530.30">
    <property type="match status" value="1"/>
</dbReference>
<organism evidence="3 4">
    <name type="scientific">Palleronia aestuarii</name>
    <dbReference type="NCBI Taxonomy" id="568105"/>
    <lineage>
        <taxon>Bacteria</taxon>
        <taxon>Pseudomonadati</taxon>
        <taxon>Pseudomonadota</taxon>
        <taxon>Alphaproteobacteria</taxon>
        <taxon>Rhodobacterales</taxon>
        <taxon>Roseobacteraceae</taxon>
        <taxon>Palleronia</taxon>
    </lineage>
</organism>
<dbReference type="OrthoDB" id="7812516at2"/>
<feature type="compositionally biased region" description="Basic and acidic residues" evidence="1">
    <location>
        <begin position="288"/>
        <end position="301"/>
    </location>
</feature>
<proteinExistence type="predicted"/>
<gene>
    <name evidence="3" type="ORF">LX81_02873</name>
</gene>
<reference evidence="3 4" key="1">
    <citation type="submission" date="2018-06" db="EMBL/GenBank/DDBJ databases">
        <title>Genomic Encyclopedia of Archaeal and Bacterial Type Strains, Phase II (KMG-II): from individual species to whole genera.</title>
        <authorList>
            <person name="Goeker M."/>
        </authorList>
    </citation>
    <scope>NUCLEOTIDE SEQUENCE [LARGE SCALE GENOMIC DNA]</scope>
    <source>
        <strain evidence="3 4">DSM 22009</strain>
    </source>
</reference>
<accession>A0A2W7PY62</accession>
<dbReference type="SUPFAM" id="SSF110849">
    <property type="entry name" value="ParB/Sulfiredoxin"/>
    <property type="match status" value="1"/>
</dbReference>
<protein>
    <submittedName>
        <fullName evidence="3">ParB family chromosome partitioning protein</fullName>
    </submittedName>
</protein>